<comment type="caution">
    <text evidence="1">The sequence shown here is derived from an EMBL/GenBank/DDBJ whole genome shotgun (WGS) entry which is preliminary data.</text>
</comment>
<evidence type="ECO:0000313" key="2">
    <source>
        <dbReference type="Proteomes" id="UP001066276"/>
    </source>
</evidence>
<proteinExistence type="predicted"/>
<dbReference type="Proteomes" id="UP001066276">
    <property type="component" value="Chromosome 10"/>
</dbReference>
<accession>A0AAV7ME80</accession>
<keyword evidence="2" id="KW-1185">Reference proteome</keyword>
<name>A0AAV7ME80_PLEWA</name>
<organism evidence="1 2">
    <name type="scientific">Pleurodeles waltl</name>
    <name type="common">Iberian ribbed newt</name>
    <dbReference type="NCBI Taxonomy" id="8319"/>
    <lineage>
        <taxon>Eukaryota</taxon>
        <taxon>Metazoa</taxon>
        <taxon>Chordata</taxon>
        <taxon>Craniata</taxon>
        <taxon>Vertebrata</taxon>
        <taxon>Euteleostomi</taxon>
        <taxon>Amphibia</taxon>
        <taxon>Batrachia</taxon>
        <taxon>Caudata</taxon>
        <taxon>Salamandroidea</taxon>
        <taxon>Salamandridae</taxon>
        <taxon>Pleurodelinae</taxon>
        <taxon>Pleurodeles</taxon>
    </lineage>
</organism>
<dbReference type="EMBL" id="JANPWB010000014">
    <property type="protein sequence ID" value="KAJ1099403.1"/>
    <property type="molecule type" value="Genomic_DNA"/>
</dbReference>
<sequence length="86" mass="9906">MAPSQPVNKRRVVMARSMKTGITEDSSQELDKCRNREVEKRGQALPRMWEQLNARSLTWLPKHMRLSEHVHGQPCVVAVTRLQVSV</sequence>
<protein>
    <submittedName>
        <fullName evidence="1">Uncharacterized protein</fullName>
    </submittedName>
</protein>
<gene>
    <name evidence="1" type="ORF">NDU88_004504</name>
</gene>
<evidence type="ECO:0000313" key="1">
    <source>
        <dbReference type="EMBL" id="KAJ1099403.1"/>
    </source>
</evidence>
<reference evidence="1" key="1">
    <citation type="journal article" date="2022" name="bioRxiv">
        <title>Sequencing and chromosome-scale assembly of the giantPleurodeles waltlgenome.</title>
        <authorList>
            <person name="Brown T."/>
            <person name="Elewa A."/>
            <person name="Iarovenko S."/>
            <person name="Subramanian E."/>
            <person name="Araus A.J."/>
            <person name="Petzold A."/>
            <person name="Susuki M."/>
            <person name="Suzuki K.-i.T."/>
            <person name="Hayashi T."/>
            <person name="Toyoda A."/>
            <person name="Oliveira C."/>
            <person name="Osipova E."/>
            <person name="Leigh N.D."/>
            <person name="Simon A."/>
            <person name="Yun M.H."/>
        </authorList>
    </citation>
    <scope>NUCLEOTIDE SEQUENCE</scope>
    <source>
        <strain evidence="1">20211129_DDA</strain>
        <tissue evidence="1">Liver</tissue>
    </source>
</reference>
<dbReference type="AlphaFoldDB" id="A0AAV7ME80"/>